<dbReference type="GO" id="GO:0015031">
    <property type="term" value="P:protein transport"/>
    <property type="evidence" value="ECO:0007669"/>
    <property type="project" value="UniProtKB-KW"/>
</dbReference>
<feature type="transmembrane region" description="Helical" evidence="16">
    <location>
        <begin position="929"/>
        <end position="949"/>
    </location>
</feature>
<evidence type="ECO:0000256" key="2">
    <source>
        <dbReference type="ARBA" id="ARBA00004173"/>
    </source>
</evidence>
<dbReference type="PROSITE" id="PS00099">
    <property type="entry name" value="THIOLASE_3"/>
    <property type="match status" value="1"/>
</dbReference>
<dbReference type="NCBIfam" id="TIGR01930">
    <property type="entry name" value="AcCoA-C-Actrans"/>
    <property type="match status" value="1"/>
</dbReference>
<evidence type="ECO:0000256" key="7">
    <source>
        <dbReference type="ARBA" id="ARBA00022723"/>
    </source>
</evidence>
<evidence type="ECO:0000256" key="9">
    <source>
        <dbReference type="ARBA" id="ARBA00022927"/>
    </source>
</evidence>
<keyword evidence="13" id="KW-0496">Mitochondrion</keyword>
<evidence type="ECO:0000313" key="20">
    <source>
        <dbReference type="Proteomes" id="UP000310158"/>
    </source>
</evidence>
<dbReference type="GO" id="GO:0006914">
    <property type="term" value="P:autophagy"/>
    <property type="evidence" value="ECO:0007669"/>
    <property type="project" value="UniProtKB-KW"/>
</dbReference>
<keyword evidence="16" id="KW-1133">Transmembrane helix</keyword>
<feature type="region of interest" description="Disordered" evidence="15">
    <location>
        <begin position="2094"/>
        <end position="2122"/>
    </location>
</feature>
<dbReference type="InterPro" id="IPR016039">
    <property type="entry name" value="Thiolase-like"/>
</dbReference>
<evidence type="ECO:0000259" key="17">
    <source>
        <dbReference type="Pfam" id="PF00108"/>
    </source>
</evidence>
<feature type="compositionally biased region" description="Basic and acidic residues" evidence="15">
    <location>
        <begin position="1641"/>
        <end position="1662"/>
    </location>
</feature>
<dbReference type="InterPro" id="IPR020616">
    <property type="entry name" value="Thiolase_N"/>
</dbReference>
<keyword evidence="8" id="KW-0833">Ubl conjugation pathway</keyword>
<organism evidence="19 20">
    <name type="scientific">Bondarzewia mesenterica</name>
    <dbReference type="NCBI Taxonomy" id="1095465"/>
    <lineage>
        <taxon>Eukaryota</taxon>
        <taxon>Fungi</taxon>
        <taxon>Dikarya</taxon>
        <taxon>Basidiomycota</taxon>
        <taxon>Agaricomycotina</taxon>
        <taxon>Agaricomycetes</taxon>
        <taxon>Russulales</taxon>
        <taxon>Bondarzewiaceae</taxon>
        <taxon>Bondarzewia</taxon>
    </lineage>
</organism>
<evidence type="ECO:0000256" key="16">
    <source>
        <dbReference type="SAM" id="Phobius"/>
    </source>
</evidence>
<dbReference type="Gene3D" id="1.20.1250.20">
    <property type="entry name" value="MFS general substrate transporter like domains"/>
    <property type="match status" value="1"/>
</dbReference>
<dbReference type="InterPro" id="IPR036259">
    <property type="entry name" value="MFS_trans_sf"/>
</dbReference>
<comment type="similarity">
    <text evidence="3">Belongs to the thiolase-like superfamily. Thiolase family.</text>
</comment>
<dbReference type="Pfam" id="PF07690">
    <property type="entry name" value="MFS_1"/>
    <property type="match status" value="1"/>
</dbReference>
<keyword evidence="20" id="KW-1185">Reference proteome</keyword>
<feature type="compositionally biased region" description="Basic residues" evidence="15">
    <location>
        <begin position="1496"/>
        <end position="1506"/>
    </location>
</feature>
<dbReference type="InterPro" id="IPR020610">
    <property type="entry name" value="Thiolase_AS"/>
</dbReference>
<dbReference type="Gene3D" id="3.30.1460.50">
    <property type="match status" value="1"/>
</dbReference>
<dbReference type="PROSITE" id="PS00098">
    <property type="entry name" value="THIOLASE_1"/>
    <property type="match status" value="1"/>
</dbReference>
<feature type="region of interest" description="Disordered" evidence="15">
    <location>
        <begin position="1593"/>
        <end position="1666"/>
    </location>
</feature>
<sequence>MFPSTLTRPQFEKACKAFILKYDSHRPPDPMTTQYKGWEWLEHSTAPGFGFLTRSVTLSRREQPSNADKDDVELEDRSIAPTDDATLSASPAAEAVISIQGVVFSPTFQVPVFHFTVHDSRGSPLVLSDILKTTLFRSQSLPVTDVTSFALSNPGSPFPLLSQGDHPTLATPSWYIHPCETSAALAEVMAEVMPEAEESARWAGNAALIRYMELWFMIIVSSRSSSTSRFLPRFNRFMSTVSPHEVVIVAASRTPVGSLNGVLKTLTAPQLGTIALKHAFEKSKVDPAEVEEIYFGNVVQAGVGQSPARQVALASGMKSSSDATTINKVCASGLKSIMLAAQTIAAGYKSVVAAGGMESMSNAPFLLPRQNPVFGKFQAKDSLESDGLWDVYNNFAMGNCGEATAEKYGITRESQDAHAIESYKRADRAWKAGAFHAEIAPVTIKGKKGDTIVKEDEEYKKVIFEKIPSLSPSFKKGGSITAANSSNLNDGASALILMSADKAKALGIKPLAKVLSYADAGVDPIDFPEAPTHALPIALERANLIVNDIAAWEINEAFSVVVRVAEQRLGIDPSKININGGAVALGHAIGNSGARIVVSLVHSLKSGEYGAAGICNGGGAASALVIQKLGCVVGGTLGAITVKLLSSGEQSQNEHLSGAILHPVCHRLDERSLDINPARLNSGRLLLSKVRESLSSTTLCAVLWTMVSVAPIGQYERRSGSLSEDIDEKRDVSESTKSVTDVSQADEALKLVGREREVHFSEEYNRQLRNKLDRWIPPLCAAVYFTQFLDKTSLNYASIMEFPIGGQQYNLVSMAFYLGFLVWEFPTVYISQKLRLAKYLGTNIVLWGIILMLHATTSSFGAFFALRFLLGKGFPVVRLITYPTNLNPTQFLKECLSLVWHPSLFSSYQCSIRRTNRHVGVGIATRISWFYVMNGLTSIFGGFVAYGISFYNGRLLAPWKIIYIVLGGLAILVGICVLIWMPDSPVHAQKLTQEERIAALERVRDDQGGTENKKLKINQVKETLLDIRTWLIVLTTLLTSIPNGGLSNFSNKIVKSFGYTSKQTLILGTPGGAIGAATTLLCAWYSDKKNERMTPIVFALIPTIVGAAMLIGLNNSGQKGALLFATYLIGTFGSALSTIYAYNASNTSGHTKKVTINALTMATFSVGNIIGTEIFLPKDAPAYIPGKIAIMVLLTVQLGVCFLLRFINIRMNARKRKVLEEAKVRHGWSDADVQRERERNAFMDLTDKQTNTEVTSGYVHPCSSTAALVMTPQDNALTPSKLKLLETSRRKEDTIRSYISSQAKFTKFHAVEGRLAYTSWNSTGISEQTHPTDPLVRQSGFDTPVLKPRVAYSLRNGAGSPARPSDSINRSGKTTKTIKHAKPSKDTEGHKSKGSPTSRARLLKQKDRILPPENVTAISAKSKENRTKDTPAFKPSSSKQAPPKRHVDEESDEEHALRLVERKERKRSKRAIVEPRVSPDLPPDNNSESSNIGKSGHVKKSKKQKQTKIPPGLALMHGFSATNVGNNRLTMKPSFSSGVFNKGKSSAKTNVTNRHITKLKGKHNGVFSEHRFLNGPSARAHLVLKRKRSEFNSSAVSDVSHQSEAQSIPEEPCNRESIKKRCGMPAEEQLQMSRSQSSHACDTDPDKFSDNASDHSGVEDLKKKPRSEVWAIENEHCPLPPGSAASIDETLNRTAILDVHSRWAVLPEVTDHHTAVPSDVGESSHPSQLRICHRSIGDLGSHHNFSGPSVSKSLGHLSSSLGPSESASQIALRGLARPSQAGVSKYFANPSAGVPEQKLPTSGPDPLSTEVIDARKSISCLDDTPAAVNPTTSAEEFQQSFQDNPTFPTGYGKANHSVSCSASDPLERVLEALVADKSSSKALYNSPRTDFTWERTIAHEEATAFSGLGLGLQTDFRSDLDDDSIHWAEGYTHEPREAPFIYHTGTLMATSMDFDDSGDGYGQSMAALELDDMMEEWGEAVSLGGQCWDPSRPTSPEGVEMMLSDYAQDMHETEHSGLENFNGADDNDYMSPSSGPHTVLPHPLIQAGHDELAPFADDSYISDDPETSSQPWLSQGRALLLGLSADNVNASLHRTGSGEKAVDRAEEDVAKSLKDHWRPQKF</sequence>
<dbReference type="Pfam" id="PF03987">
    <property type="entry name" value="Autophagy_act_C"/>
    <property type="match status" value="1"/>
</dbReference>
<keyword evidence="7" id="KW-0479">Metal-binding</keyword>
<evidence type="ECO:0000256" key="5">
    <source>
        <dbReference type="ARBA" id="ARBA00012705"/>
    </source>
</evidence>
<protein>
    <recommendedName>
        <fullName evidence="5">acetyl-CoA C-acetyltransferase</fullName>
        <ecNumber evidence="5">2.3.1.9</ecNumber>
    </recommendedName>
</protein>
<evidence type="ECO:0000256" key="1">
    <source>
        <dbReference type="ARBA" id="ARBA00004141"/>
    </source>
</evidence>
<feature type="transmembrane region" description="Helical" evidence="16">
    <location>
        <begin position="961"/>
        <end position="981"/>
    </location>
</feature>
<dbReference type="Pfam" id="PF02803">
    <property type="entry name" value="Thiolase_C"/>
    <property type="match status" value="1"/>
</dbReference>
<evidence type="ECO:0000313" key="19">
    <source>
        <dbReference type="EMBL" id="THH17967.1"/>
    </source>
</evidence>
<dbReference type="GO" id="GO:0003985">
    <property type="term" value="F:acetyl-CoA C-acetyltransferase activity"/>
    <property type="evidence" value="ECO:0007669"/>
    <property type="project" value="UniProtKB-EC"/>
</dbReference>
<keyword evidence="14" id="KW-0012">Acyltransferase</keyword>
<keyword evidence="9" id="KW-0653">Protein transport</keyword>
<feature type="compositionally biased region" description="Polar residues" evidence="15">
    <location>
        <begin position="1630"/>
        <end position="1640"/>
    </location>
</feature>
<evidence type="ECO:0000256" key="6">
    <source>
        <dbReference type="ARBA" id="ARBA00022679"/>
    </source>
</evidence>
<dbReference type="OrthoDB" id="6730379at2759"/>
<evidence type="ECO:0000256" key="10">
    <source>
        <dbReference type="ARBA" id="ARBA00022946"/>
    </source>
</evidence>
<feature type="transmembrane region" description="Helical" evidence="16">
    <location>
        <begin position="1023"/>
        <end position="1045"/>
    </location>
</feature>
<dbReference type="InterPro" id="IPR020615">
    <property type="entry name" value="Thiolase_acyl_enz_int_AS"/>
</dbReference>
<feature type="domain" description="Thiolase N-terminal" evidence="17">
    <location>
        <begin position="246"/>
        <end position="500"/>
    </location>
</feature>
<dbReference type="InterPro" id="IPR002155">
    <property type="entry name" value="Thiolase"/>
</dbReference>
<dbReference type="GO" id="GO:0005739">
    <property type="term" value="C:mitochondrion"/>
    <property type="evidence" value="ECO:0007669"/>
    <property type="project" value="UniProtKB-SubCell"/>
</dbReference>
<dbReference type="CDD" id="cd00751">
    <property type="entry name" value="thiolase"/>
    <property type="match status" value="1"/>
</dbReference>
<evidence type="ECO:0000256" key="4">
    <source>
        <dbReference type="ARBA" id="ARBA00011881"/>
    </source>
</evidence>
<evidence type="ECO:0000256" key="12">
    <source>
        <dbReference type="ARBA" id="ARBA00023006"/>
    </source>
</evidence>
<comment type="subunit">
    <text evidence="4">Homotetramer.</text>
</comment>
<feature type="transmembrane region" description="Helical" evidence="16">
    <location>
        <begin position="1188"/>
        <end position="1207"/>
    </location>
</feature>
<dbReference type="SUPFAM" id="SSF103473">
    <property type="entry name" value="MFS general substrate transporter"/>
    <property type="match status" value="2"/>
</dbReference>
<keyword evidence="16" id="KW-0472">Membrane</keyword>
<feature type="compositionally biased region" description="Basic and acidic residues" evidence="15">
    <location>
        <begin position="1454"/>
        <end position="1463"/>
    </location>
</feature>
<dbReference type="Proteomes" id="UP000310158">
    <property type="component" value="Unassembled WGS sequence"/>
</dbReference>
<keyword evidence="12" id="KW-0072">Autophagy</keyword>
<dbReference type="GO" id="GO:0006635">
    <property type="term" value="P:fatty acid beta-oxidation"/>
    <property type="evidence" value="ECO:0007669"/>
    <property type="project" value="TreeGrafter"/>
</dbReference>
<reference evidence="19 20" key="1">
    <citation type="submission" date="2019-02" db="EMBL/GenBank/DDBJ databases">
        <title>Genome sequencing of the rare red list fungi Bondarzewia mesenterica.</title>
        <authorList>
            <person name="Buettner E."/>
            <person name="Kellner H."/>
        </authorList>
    </citation>
    <scope>NUCLEOTIDE SEQUENCE [LARGE SCALE GENOMIC DNA]</scope>
    <source>
        <strain evidence="19 20">DSM 108281</strain>
    </source>
</reference>
<feature type="domain" description="Thiolase C-terminal" evidence="18">
    <location>
        <begin position="509"/>
        <end position="628"/>
    </location>
</feature>
<dbReference type="GO" id="GO:0046872">
    <property type="term" value="F:metal ion binding"/>
    <property type="evidence" value="ECO:0007669"/>
    <property type="project" value="UniProtKB-KW"/>
</dbReference>
<evidence type="ECO:0000256" key="13">
    <source>
        <dbReference type="ARBA" id="ARBA00023128"/>
    </source>
</evidence>
<dbReference type="InterPro" id="IPR007135">
    <property type="entry name" value="Atg3/Atg10"/>
</dbReference>
<evidence type="ECO:0000256" key="8">
    <source>
        <dbReference type="ARBA" id="ARBA00022786"/>
    </source>
</evidence>
<evidence type="ECO:0000256" key="14">
    <source>
        <dbReference type="ARBA" id="ARBA00023315"/>
    </source>
</evidence>
<feature type="compositionally biased region" description="Basic and acidic residues" evidence="15">
    <location>
        <begin position="1421"/>
        <end position="1431"/>
    </location>
</feature>
<feature type="compositionally biased region" description="Polar residues" evidence="15">
    <location>
        <begin position="1593"/>
        <end position="1606"/>
    </location>
</feature>
<dbReference type="InterPro" id="IPR011701">
    <property type="entry name" value="MFS"/>
</dbReference>
<feature type="transmembrane region" description="Helical" evidence="16">
    <location>
        <begin position="1154"/>
        <end position="1176"/>
    </location>
</feature>
<gene>
    <name evidence="19" type="ORF">EW146_g2938</name>
</gene>
<feature type="transmembrane region" description="Helical" evidence="16">
    <location>
        <begin position="1120"/>
        <end position="1142"/>
    </location>
</feature>
<dbReference type="GO" id="GO:0022857">
    <property type="term" value="F:transmembrane transporter activity"/>
    <property type="evidence" value="ECO:0007669"/>
    <property type="project" value="InterPro"/>
</dbReference>
<evidence type="ECO:0000259" key="18">
    <source>
        <dbReference type="Pfam" id="PF02803"/>
    </source>
</evidence>
<dbReference type="SUPFAM" id="SSF53901">
    <property type="entry name" value="Thiolase-like"/>
    <property type="match status" value="2"/>
</dbReference>
<feature type="transmembrane region" description="Helical" evidence="16">
    <location>
        <begin position="1065"/>
        <end position="1084"/>
    </location>
</feature>
<dbReference type="GO" id="GO:0019787">
    <property type="term" value="F:ubiquitin-like protein transferase activity"/>
    <property type="evidence" value="ECO:0007669"/>
    <property type="project" value="InterPro"/>
</dbReference>
<keyword evidence="16" id="KW-0812">Transmembrane</keyword>
<dbReference type="InterPro" id="IPR020617">
    <property type="entry name" value="Thiolase_C"/>
</dbReference>
<feature type="transmembrane region" description="Helical" evidence="16">
    <location>
        <begin position="811"/>
        <end position="832"/>
    </location>
</feature>
<feature type="transmembrane region" description="Helical" evidence="16">
    <location>
        <begin position="844"/>
        <end position="870"/>
    </location>
</feature>
<feature type="compositionally biased region" description="Polar residues" evidence="15">
    <location>
        <begin position="1366"/>
        <end position="1375"/>
    </location>
</feature>
<keyword evidence="10" id="KW-0809">Transit peptide</keyword>
<comment type="caution">
    <text evidence="19">The sequence shown here is derived from an EMBL/GenBank/DDBJ whole genome shotgun (WGS) entry which is preliminary data.</text>
</comment>
<dbReference type="Gene3D" id="3.40.47.10">
    <property type="match status" value="2"/>
</dbReference>
<keyword evidence="9" id="KW-0813">Transport</keyword>
<keyword evidence="6" id="KW-0808">Transferase</keyword>
<evidence type="ECO:0000256" key="11">
    <source>
        <dbReference type="ARBA" id="ARBA00022958"/>
    </source>
</evidence>
<feature type="compositionally biased region" description="Basic and acidic residues" evidence="15">
    <location>
        <begin position="2096"/>
        <end position="2122"/>
    </location>
</feature>
<keyword evidence="11" id="KW-0630">Potassium</keyword>
<dbReference type="PANTHER" id="PTHR18919:SF156">
    <property type="entry name" value="ACETYL-COA ACETYLTRANSFERASE, MITOCHONDRIAL"/>
    <property type="match status" value="1"/>
</dbReference>
<dbReference type="EMBL" id="SGPL01000091">
    <property type="protein sequence ID" value="THH17967.1"/>
    <property type="molecule type" value="Genomic_DNA"/>
</dbReference>
<dbReference type="FunFam" id="3.40.47.10:FF:000007">
    <property type="entry name" value="acetyl-CoA acetyltransferase, mitochondrial"/>
    <property type="match status" value="1"/>
</dbReference>
<evidence type="ECO:0000256" key="15">
    <source>
        <dbReference type="SAM" id="MobiDB-lite"/>
    </source>
</evidence>
<feature type="transmembrane region" description="Helical" evidence="16">
    <location>
        <begin position="1096"/>
        <end position="1114"/>
    </location>
</feature>
<name>A0A4S4M0M6_9AGAM</name>
<accession>A0A4S4M0M6</accession>
<dbReference type="GO" id="GO:0016020">
    <property type="term" value="C:membrane"/>
    <property type="evidence" value="ECO:0007669"/>
    <property type="project" value="UniProtKB-SubCell"/>
</dbReference>
<dbReference type="Pfam" id="PF00108">
    <property type="entry name" value="Thiolase_N"/>
    <property type="match status" value="1"/>
</dbReference>
<evidence type="ECO:0000256" key="3">
    <source>
        <dbReference type="ARBA" id="ARBA00010982"/>
    </source>
</evidence>
<dbReference type="PANTHER" id="PTHR18919">
    <property type="entry name" value="ACETYL-COA C-ACYLTRANSFERASE"/>
    <property type="match status" value="1"/>
</dbReference>
<dbReference type="EC" id="2.3.1.9" evidence="5"/>
<comment type="subcellular location">
    <subcellularLocation>
        <location evidence="1">Membrane</location>
        <topology evidence="1">Multi-pass membrane protein</topology>
    </subcellularLocation>
    <subcellularLocation>
        <location evidence="2">Mitochondrion</location>
    </subcellularLocation>
</comment>
<proteinExistence type="inferred from homology"/>
<feature type="region of interest" description="Disordered" evidence="15">
    <location>
        <begin position="1354"/>
        <end position="1512"/>
    </location>
</feature>